<feature type="transmembrane region" description="Helical" evidence="8">
    <location>
        <begin position="247"/>
        <end position="267"/>
    </location>
</feature>
<dbReference type="Pfam" id="PF03606">
    <property type="entry name" value="DcuC"/>
    <property type="match status" value="1"/>
</dbReference>
<dbReference type="PANTHER" id="PTHR42002">
    <property type="entry name" value="ANAEROBIC C4-DICARBOXYLATE TRANSPORTER DCUC-RELATED"/>
    <property type="match status" value="1"/>
</dbReference>
<dbReference type="EMBL" id="NHMP01000004">
    <property type="protein sequence ID" value="OXE47702.1"/>
    <property type="molecule type" value="Genomic_DNA"/>
</dbReference>
<evidence type="ECO:0000256" key="3">
    <source>
        <dbReference type="ARBA" id="ARBA00022448"/>
    </source>
</evidence>
<feature type="transmembrane region" description="Helical" evidence="8">
    <location>
        <begin position="274"/>
        <end position="293"/>
    </location>
</feature>
<keyword evidence="3" id="KW-0813">Transport</keyword>
<feature type="transmembrane region" description="Helical" evidence="8">
    <location>
        <begin position="349"/>
        <end position="369"/>
    </location>
</feature>
<dbReference type="PANTHER" id="PTHR42002:SF2">
    <property type="entry name" value="ANAEROBIC C4-DICARBOXYLATE TRANSPORTER DCUC-RELATED"/>
    <property type="match status" value="1"/>
</dbReference>
<feature type="transmembrane region" description="Helical" evidence="8">
    <location>
        <begin position="410"/>
        <end position="431"/>
    </location>
</feature>
<feature type="transmembrane region" description="Helical" evidence="8">
    <location>
        <begin position="305"/>
        <end position="328"/>
    </location>
</feature>
<name>A0A227KKV1_9BURK</name>
<dbReference type="GO" id="GO:0015556">
    <property type="term" value="F:C4-dicarboxylate transmembrane transporter activity"/>
    <property type="evidence" value="ECO:0007669"/>
    <property type="project" value="InterPro"/>
</dbReference>
<dbReference type="AlphaFoldDB" id="A0A227KKV1"/>
<comment type="similarity">
    <text evidence="2">Belongs to the DcuC/DcuD transporter (TC 2.A.61) family.</text>
</comment>
<keyword evidence="10" id="KW-1185">Reference proteome</keyword>
<proteinExistence type="inferred from homology"/>
<dbReference type="RefSeq" id="WP_066595189.1">
    <property type="nucleotide sequence ID" value="NZ_CAJTBZ010000002.1"/>
</dbReference>
<evidence type="ECO:0000256" key="6">
    <source>
        <dbReference type="ARBA" id="ARBA00022989"/>
    </source>
</evidence>
<keyword evidence="6 8" id="KW-1133">Transmembrane helix</keyword>
<gene>
    <name evidence="9" type="ORF">ADH67_07940</name>
</gene>
<evidence type="ECO:0000313" key="9">
    <source>
        <dbReference type="EMBL" id="OXE47702.1"/>
    </source>
</evidence>
<feature type="transmembrane region" description="Helical" evidence="8">
    <location>
        <begin position="437"/>
        <end position="455"/>
    </location>
</feature>
<feature type="transmembrane region" description="Helical" evidence="8">
    <location>
        <begin position="151"/>
        <end position="174"/>
    </location>
</feature>
<dbReference type="InterPro" id="IPR004669">
    <property type="entry name" value="C4_dicarb_anaerob_car"/>
</dbReference>
<keyword evidence="5 8" id="KW-0812">Transmembrane</keyword>
<dbReference type="NCBIfam" id="TIGR00771">
    <property type="entry name" value="DcuC"/>
    <property type="match status" value="1"/>
</dbReference>
<comment type="subcellular location">
    <subcellularLocation>
        <location evidence="1">Cell membrane</location>
        <topology evidence="1">Multi-pass membrane protein</topology>
    </subcellularLocation>
</comment>
<feature type="transmembrane region" description="Helical" evidence="8">
    <location>
        <begin position="375"/>
        <end position="398"/>
    </location>
</feature>
<protein>
    <submittedName>
        <fullName evidence="9">C4-dicarboxylate ABC transporter</fullName>
    </submittedName>
</protein>
<feature type="transmembrane region" description="Helical" evidence="8">
    <location>
        <begin position="6"/>
        <end position="21"/>
    </location>
</feature>
<dbReference type="Proteomes" id="UP000214610">
    <property type="component" value="Unassembled WGS sequence"/>
</dbReference>
<sequence length="456" mass="48036">MLMLMPWFALIVTIITGWLIIKRYPTAMVLLFAGLAMFVFAVLCGVNGFLPKGVKPSGFIWFDIFDLLRTIATKQASGIGFLIMVAGGFAAYMDKIGAARALVNVCIKPLKALSSPYLVLVLGYFIGQTLVLVIPSAAGLAMLLLVALFPILLGVGVSPAAAASVIGTTAGMVLGPAGGTANLAAKTAGLDPIIYFVECQLPVAIPTLVVVGIAHYIVQKYYDKKNDDVYTQAILTQKEDVRDVPNWYAILPCLPIALMIIFSKLVYSAIKLNTISALLLVWILTVIIELIRRRQPKEVLKDGQFIFKSMGGMFASIVALIICAEFFANGLKVTGLIDALISHAQHLGLGLNGMTIVLTGVVGLVTFLTGSGVGAFSSFAALAPDVAGGLGGTAAAFVTPMQFASGMLRAMSPVAGVIIAVAGAAGVSPMAIVRRNWIPMMAGMISVIICNYIFLG</sequence>
<evidence type="ECO:0000256" key="7">
    <source>
        <dbReference type="ARBA" id="ARBA00023136"/>
    </source>
</evidence>
<organism evidence="9 10">
    <name type="scientific">Turicimonas muris</name>
    <dbReference type="NCBI Taxonomy" id="1796652"/>
    <lineage>
        <taxon>Bacteria</taxon>
        <taxon>Pseudomonadati</taxon>
        <taxon>Pseudomonadota</taxon>
        <taxon>Betaproteobacteria</taxon>
        <taxon>Burkholderiales</taxon>
        <taxon>Sutterellaceae</taxon>
        <taxon>Turicimonas</taxon>
    </lineage>
</organism>
<keyword evidence="4" id="KW-1003">Cell membrane</keyword>
<evidence type="ECO:0000313" key="10">
    <source>
        <dbReference type="Proteomes" id="UP000214610"/>
    </source>
</evidence>
<evidence type="ECO:0000256" key="4">
    <source>
        <dbReference type="ARBA" id="ARBA00022475"/>
    </source>
</evidence>
<dbReference type="NCBIfam" id="NF037994">
    <property type="entry name" value="DcuC_1"/>
    <property type="match status" value="1"/>
</dbReference>
<dbReference type="InterPro" id="IPR018385">
    <property type="entry name" value="C4_dicarb_anaerob_car-like"/>
</dbReference>
<feature type="transmembrane region" description="Helical" evidence="8">
    <location>
        <begin position="28"/>
        <end position="50"/>
    </location>
</feature>
<dbReference type="GO" id="GO:0005886">
    <property type="term" value="C:plasma membrane"/>
    <property type="evidence" value="ECO:0007669"/>
    <property type="project" value="UniProtKB-SubCell"/>
</dbReference>
<keyword evidence="7 8" id="KW-0472">Membrane</keyword>
<accession>A0A227KKV1</accession>
<feature type="transmembrane region" description="Helical" evidence="8">
    <location>
        <begin position="70"/>
        <end position="92"/>
    </location>
</feature>
<evidence type="ECO:0000256" key="1">
    <source>
        <dbReference type="ARBA" id="ARBA00004651"/>
    </source>
</evidence>
<evidence type="ECO:0000256" key="2">
    <source>
        <dbReference type="ARBA" id="ARBA00005275"/>
    </source>
</evidence>
<evidence type="ECO:0000256" key="8">
    <source>
        <dbReference type="SAM" id="Phobius"/>
    </source>
</evidence>
<comment type="caution">
    <text evidence="9">The sequence shown here is derived from an EMBL/GenBank/DDBJ whole genome shotgun (WGS) entry which is preliminary data.</text>
</comment>
<feature type="transmembrane region" description="Helical" evidence="8">
    <location>
        <begin position="117"/>
        <end position="145"/>
    </location>
</feature>
<feature type="transmembrane region" description="Helical" evidence="8">
    <location>
        <begin position="195"/>
        <end position="218"/>
    </location>
</feature>
<evidence type="ECO:0000256" key="5">
    <source>
        <dbReference type="ARBA" id="ARBA00022692"/>
    </source>
</evidence>
<reference evidence="10" key="1">
    <citation type="submission" date="2017-05" db="EMBL/GenBank/DDBJ databases">
        <title>Improved OligoMM genomes.</title>
        <authorList>
            <person name="Garzetti D."/>
        </authorList>
    </citation>
    <scope>NUCLEOTIDE SEQUENCE [LARGE SCALE GENOMIC DNA]</scope>
    <source>
        <strain evidence="10">YL45</strain>
    </source>
</reference>
<dbReference type="GeneID" id="78362731"/>